<dbReference type="AlphaFoldDB" id="A0AAJ2R349"/>
<protein>
    <submittedName>
        <fullName evidence="1">Uncharacterized protein</fullName>
    </submittedName>
</protein>
<name>A0AAJ2R349_DELAC</name>
<evidence type="ECO:0000313" key="2">
    <source>
        <dbReference type="Proteomes" id="UP001287445"/>
    </source>
</evidence>
<gene>
    <name evidence="1" type="ORF">SGN30_22895</name>
</gene>
<accession>A0AAJ2R349</accession>
<organism evidence="1 2">
    <name type="scientific">Delftia acidovorans</name>
    <name type="common">Pseudomonas acidovorans</name>
    <name type="synonym">Comamonas acidovorans</name>
    <dbReference type="NCBI Taxonomy" id="80866"/>
    <lineage>
        <taxon>Bacteria</taxon>
        <taxon>Pseudomonadati</taxon>
        <taxon>Pseudomonadota</taxon>
        <taxon>Betaproteobacteria</taxon>
        <taxon>Burkholderiales</taxon>
        <taxon>Comamonadaceae</taxon>
        <taxon>Delftia</taxon>
    </lineage>
</organism>
<proteinExistence type="predicted"/>
<dbReference type="RefSeq" id="WP_319075715.1">
    <property type="nucleotide sequence ID" value="NZ_JAWWMZ010000010.1"/>
</dbReference>
<comment type="caution">
    <text evidence="1">The sequence shown here is derived from an EMBL/GenBank/DDBJ whole genome shotgun (WGS) entry which is preliminary data.</text>
</comment>
<dbReference type="Proteomes" id="UP001287445">
    <property type="component" value="Unassembled WGS sequence"/>
</dbReference>
<dbReference type="EMBL" id="JAWWMZ010000010">
    <property type="protein sequence ID" value="MDX4956273.1"/>
    <property type="molecule type" value="Genomic_DNA"/>
</dbReference>
<reference evidence="1" key="1">
    <citation type="submission" date="2023-11" db="EMBL/GenBank/DDBJ databases">
        <title>Identification and selenium tolerance of Delftia acidovorans R3-25.</title>
        <authorList>
            <person name="Zhang S."/>
            <person name="Liu Y."/>
            <person name="Guo Y."/>
        </authorList>
    </citation>
    <scope>NUCLEOTIDE SEQUENCE</scope>
    <source>
        <strain evidence="1">R3-25</strain>
    </source>
</reference>
<sequence>MWAAIHDLLAHPLMVLTWYSGPSLRFHDFTSHRAWPRARATPQAVAFEDTPFGDLKAVPQAPGVWRVHHGRVNHAITLQAKTAVEACAAAQKWFHTLAAEFGGKFAAEYRYAPA</sequence>
<evidence type="ECO:0000313" key="1">
    <source>
        <dbReference type="EMBL" id="MDX4956273.1"/>
    </source>
</evidence>